<name>A0A150TF80_SORCE</name>
<accession>A0A150TF80</accession>
<dbReference type="EMBL" id="JEME01002731">
    <property type="protein sequence ID" value="KYG03370.1"/>
    <property type="molecule type" value="Genomic_DNA"/>
</dbReference>
<evidence type="ECO:0000313" key="1">
    <source>
        <dbReference type="EMBL" id="KYG03370.1"/>
    </source>
</evidence>
<reference evidence="1 2" key="1">
    <citation type="submission" date="2014-02" db="EMBL/GenBank/DDBJ databases">
        <title>The small core and large imbalanced accessory genome model reveals a collaborative survival strategy of Sorangium cellulosum strains in nature.</title>
        <authorList>
            <person name="Han K."/>
            <person name="Peng R."/>
            <person name="Blom J."/>
            <person name="Li Y.-Z."/>
        </authorList>
    </citation>
    <scope>NUCLEOTIDE SEQUENCE [LARGE SCALE GENOMIC DNA]</scope>
    <source>
        <strain evidence="1 2">So0007-03</strain>
    </source>
</reference>
<dbReference type="AlphaFoldDB" id="A0A150TF80"/>
<proteinExistence type="predicted"/>
<protein>
    <submittedName>
        <fullName evidence="1">Uncharacterized protein</fullName>
    </submittedName>
</protein>
<comment type="caution">
    <text evidence="1">The sequence shown here is derived from an EMBL/GenBank/DDBJ whole genome shotgun (WGS) entry which is preliminary data.</text>
</comment>
<dbReference type="Proteomes" id="UP000075502">
    <property type="component" value="Unassembled WGS sequence"/>
</dbReference>
<gene>
    <name evidence="1" type="ORF">BE21_52005</name>
</gene>
<evidence type="ECO:0000313" key="2">
    <source>
        <dbReference type="Proteomes" id="UP000075502"/>
    </source>
</evidence>
<organism evidence="1 2">
    <name type="scientific">Sorangium cellulosum</name>
    <name type="common">Polyangium cellulosum</name>
    <dbReference type="NCBI Taxonomy" id="56"/>
    <lineage>
        <taxon>Bacteria</taxon>
        <taxon>Pseudomonadati</taxon>
        <taxon>Myxococcota</taxon>
        <taxon>Polyangia</taxon>
        <taxon>Polyangiales</taxon>
        <taxon>Polyangiaceae</taxon>
        <taxon>Sorangium</taxon>
    </lineage>
</organism>
<sequence>MGIAPQPLGMLETSYREDDEPLDGLVVLAATGLEREVLVMRCPEETCERPRFTPFMAGGSRSSSRLLLAVADLLPGPLSSSKAICSQVSVSTSSIQRSPR</sequence>